<reference evidence="11 12" key="1">
    <citation type="submission" date="2020-07" db="EMBL/GenBank/DDBJ databases">
        <title>Genomic Encyclopedia of Type Strains, Phase IV (KMG-V): Genome sequencing to study the core and pangenomes of soil and plant-associated prokaryotes.</title>
        <authorList>
            <person name="Whitman W."/>
        </authorList>
    </citation>
    <scope>NUCLEOTIDE SEQUENCE [LARGE SCALE GENOMIC DNA]</scope>
    <source>
        <strain evidence="11 12">X4EP2</strain>
    </source>
</reference>
<dbReference type="Pfam" id="PF03544">
    <property type="entry name" value="TonB_C"/>
    <property type="match status" value="1"/>
</dbReference>
<name>A0A7Y9PG48_9BACT</name>
<keyword evidence="12" id="KW-1185">Reference proteome</keyword>
<dbReference type="InterPro" id="IPR051045">
    <property type="entry name" value="TonB-dependent_transducer"/>
</dbReference>
<evidence type="ECO:0000256" key="9">
    <source>
        <dbReference type="ARBA" id="ARBA00023136"/>
    </source>
</evidence>
<evidence type="ECO:0000313" key="12">
    <source>
        <dbReference type="Proteomes" id="UP000589520"/>
    </source>
</evidence>
<evidence type="ECO:0000256" key="6">
    <source>
        <dbReference type="ARBA" id="ARBA00022692"/>
    </source>
</evidence>
<dbReference type="GO" id="GO:0015031">
    <property type="term" value="P:protein transport"/>
    <property type="evidence" value="ECO:0007669"/>
    <property type="project" value="UniProtKB-KW"/>
</dbReference>
<dbReference type="InterPro" id="IPR006260">
    <property type="entry name" value="TonB/TolA_C"/>
</dbReference>
<evidence type="ECO:0000256" key="1">
    <source>
        <dbReference type="ARBA" id="ARBA00004383"/>
    </source>
</evidence>
<keyword evidence="7" id="KW-0653">Protein transport</keyword>
<comment type="similarity">
    <text evidence="2">Belongs to the TonB family.</text>
</comment>
<dbReference type="RefSeq" id="WP_179489380.1">
    <property type="nucleotide sequence ID" value="NZ_JACCCW010000001.1"/>
</dbReference>
<dbReference type="PANTHER" id="PTHR33446">
    <property type="entry name" value="PROTEIN TONB-RELATED"/>
    <property type="match status" value="1"/>
</dbReference>
<dbReference type="GO" id="GO:0055085">
    <property type="term" value="P:transmembrane transport"/>
    <property type="evidence" value="ECO:0007669"/>
    <property type="project" value="InterPro"/>
</dbReference>
<gene>
    <name evidence="11" type="ORF">HDF17_001548</name>
</gene>
<proteinExistence type="inferred from homology"/>
<dbReference type="PANTHER" id="PTHR33446:SF2">
    <property type="entry name" value="PROTEIN TONB"/>
    <property type="match status" value="1"/>
</dbReference>
<keyword evidence="9" id="KW-0472">Membrane</keyword>
<keyword evidence="8" id="KW-1133">Transmembrane helix</keyword>
<evidence type="ECO:0000313" key="11">
    <source>
        <dbReference type="EMBL" id="NYF79261.1"/>
    </source>
</evidence>
<dbReference type="NCBIfam" id="TIGR01352">
    <property type="entry name" value="tonB_Cterm"/>
    <property type="match status" value="1"/>
</dbReference>
<evidence type="ECO:0000256" key="5">
    <source>
        <dbReference type="ARBA" id="ARBA00022519"/>
    </source>
</evidence>
<dbReference type="InterPro" id="IPR037682">
    <property type="entry name" value="TonB_C"/>
</dbReference>
<keyword evidence="3" id="KW-0813">Transport</keyword>
<comment type="caution">
    <text evidence="11">The sequence shown here is derived from an EMBL/GenBank/DDBJ whole genome shotgun (WGS) entry which is preliminary data.</text>
</comment>
<keyword evidence="5" id="KW-0997">Cell inner membrane</keyword>
<keyword evidence="6" id="KW-0812">Transmembrane</keyword>
<dbReference type="GO" id="GO:0031992">
    <property type="term" value="F:energy transducer activity"/>
    <property type="evidence" value="ECO:0007669"/>
    <property type="project" value="TreeGrafter"/>
</dbReference>
<dbReference type="PROSITE" id="PS52015">
    <property type="entry name" value="TONB_CTD"/>
    <property type="match status" value="1"/>
</dbReference>
<dbReference type="Proteomes" id="UP000589520">
    <property type="component" value="Unassembled WGS sequence"/>
</dbReference>
<sequence>MWLLVAVGWVGLTGVSGSAQGAAAKAPAAVKQADAEMDGAEALIGRALFLRGFYSENDLSYDASGKVQGTPKTGDWTLAGMDVLQVQRRGAQVIELDGVRVAIRYNPDSHQFERHAQNDEKMKVRVADAGSAAGFEAALEVIFAQGIDPELQHAMPAMWQHYFNPGLGWPQDALTGQTIYALNGLPNQAKDVTPPSVLHKQDSKLTGEAEKDRVSGVLQLRMVVDAQGVPQRIEVARPLGYGLDERAVEAIARWRFTPAMRGGQPVAAAMLLNYSFEVAAPPRR</sequence>
<evidence type="ECO:0000256" key="7">
    <source>
        <dbReference type="ARBA" id="ARBA00022927"/>
    </source>
</evidence>
<keyword evidence="4" id="KW-1003">Cell membrane</keyword>
<dbReference type="Gene3D" id="3.30.1150.10">
    <property type="match status" value="1"/>
</dbReference>
<evidence type="ECO:0000256" key="3">
    <source>
        <dbReference type="ARBA" id="ARBA00022448"/>
    </source>
</evidence>
<evidence type="ECO:0000256" key="8">
    <source>
        <dbReference type="ARBA" id="ARBA00022989"/>
    </source>
</evidence>
<protein>
    <submittedName>
        <fullName evidence="11">TonB family protein</fullName>
    </submittedName>
</protein>
<evidence type="ECO:0000256" key="4">
    <source>
        <dbReference type="ARBA" id="ARBA00022475"/>
    </source>
</evidence>
<accession>A0A7Y9PG48</accession>
<organism evidence="11 12">
    <name type="scientific">Granulicella arctica</name>
    <dbReference type="NCBI Taxonomy" id="940613"/>
    <lineage>
        <taxon>Bacteria</taxon>
        <taxon>Pseudomonadati</taxon>
        <taxon>Acidobacteriota</taxon>
        <taxon>Terriglobia</taxon>
        <taxon>Terriglobales</taxon>
        <taxon>Acidobacteriaceae</taxon>
        <taxon>Granulicella</taxon>
    </lineage>
</organism>
<comment type="subcellular location">
    <subcellularLocation>
        <location evidence="1">Cell inner membrane</location>
        <topology evidence="1">Single-pass membrane protein</topology>
        <orientation evidence="1">Periplasmic side</orientation>
    </subcellularLocation>
</comment>
<evidence type="ECO:0000259" key="10">
    <source>
        <dbReference type="PROSITE" id="PS52015"/>
    </source>
</evidence>
<dbReference type="EMBL" id="JACCCW010000001">
    <property type="protein sequence ID" value="NYF79261.1"/>
    <property type="molecule type" value="Genomic_DNA"/>
</dbReference>
<dbReference type="GO" id="GO:0098797">
    <property type="term" value="C:plasma membrane protein complex"/>
    <property type="evidence" value="ECO:0007669"/>
    <property type="project" value="TreeGrafter"/>
</dbReference>
<evidence type="ECO:0000256" key="2">
    <source>
        <dbReference type="ARBA" id="ARBA00006555"/>
    </source>
</evidence>
<feature type="domain" description="TonB C-terminal" evidence="10">
    <location>
        <begin position="190"/>
        <end position="284"/>
    </location>
</feature>
<dbReference type="AlphaFoldDB" id="A0A7Y9PG48"/>
<dbReference type="SUPFAM" id="SSF74653">
    <property type="entry name" value="TolA/TonB C-terminal domain"/>
    <property type="match status" value="1"/>
</dbReference>